<dbReference type="EMBL" id="LNXV01000008">
    <property type="protein sequence ID" value="KTC85029.1"/>
    <property type="molecule type" value="Genomic_DNA"/>
</dbReference>
<keyword evidence="2" id="KW-1185">Reference proteome</keyword>
<dbReference type="RefSeq" id="WP_058441314.1">
    <property type="nucleotide sequence ID" value="NZ_CAAAHU010000006.1"/>
</dbReference>
<organism evidence="1 2">
    <name type="scientific">Legionella brunensis</name>
    <dbReference type="NCBI Taxonomy" id="29422"/>
    <lineage>
        <taxon>Bacteria</taxon>
        <taxon>Pseudomonadati</taxon>
        <taxon>Pseudomonadota</taxon>
        <taxon>Gammaproteobacteria</taxon>
        <taxon>Legionellales</taxon>
        <taxon>Legionellaceae</taxon>
        <taxon>Legionella</taxon>
    </lineage>
</organism>
<dbReference type="AlphaFoldDB" id="A0A0W0SPU7"/>
<gene>
    <name evidence="1" type="ORF">Lbru_1244</name>
</gene>
<proteinExistence type="predicted"/>
<dbReference type="OrthoDB" id="5649225at2"/>
<name>A0A0W0SPU7_9GAMM</name>
<reference evidence="1 2" key="1">
    <citation type="submission" date="2015-11" db="EMBL/GenBank/DDBJ databases">
        <title>Genomic analysis of 38 Legionella species identifies large and diverse effector repertoires.</title>
        <authorList>
            <person name="Burstein D."/>
            <person name="Amaro F."/>
            <person name="Zusman T."/>
            <person name="Lifshitz Z."/>
            <person name="Cohen O."/>
            <person name="Gilbert J.A."/>
            <person name="Pupko T."/>
            <person name="Shuman H.A."/>
            <person name="Segal G."/>
        </authorList>
    </citation>
    <scope>NUCLEOTIDE SEQUENCE [LARGE SCALE GENOMIC DNA]</scope>
    <source>
        <strain evidence="1 2">ATCC 43878</strain>
    </source>
</reference>
<comment type="caution">
    <text evidence="1">The sequence shown here is derived from an EMBL/GenBank/DDBJ whole genome shotgun (WGS) entry which is preliminary data.</text>
</comment>
<protein>
    <submittedName>
        <fullName evidence="1">Uncharacterized protein</fullName>
    </submittedName>
</protein>
<dbReference type="Proteomes" id="UP000054742">
    <property type="component" value="Unassembled WGS sequence"/>
</dbReference>
<evidence type="ECO:0000313" key="2">
    <source>
        <dbReference type="Proteomes" id="UP000054742"/>
    </source>
</evidence>
<evidence type="ECO:0000313" key="1">
    <source>
        <dbReference type="EMBL" id="KTC85029.1"/>
    </source>
</evidence>
<accession>A0A0W0SPU7</accession>
<sequence>MPLPAKALRYGQLKRKTAGSAVPTSGHEVYKVEFVDTDGQTKTGFYKELIPDGIGDGSYPDILAKYSVAASILVRLALGARGAEDRLVLDEEGRIKGTVSVNLPDYKPLYTSGQTLPLDPQEKEWVCPSTETLLKYNVAELLVSALRIKCDDRHPGNFSLFGLIDWDMALYPYTYIMKGKRLVDGITKELPEKGMQLLSKHLDNFPNVEGRTHFPTNALPGNGNILKRFQSYAEFQKLATNQALKTEAGDISWQEQFFSALLKELLTFDPDMLRARLKEYFGEEMPLDYLSLPKEKHEQLAKTYPDLFNEKTNKEPFIDHIMRVFQREYDELYNAVVLYAGCTKNDSGAPVVGFNRFLRNKPSAVHKTLQWADLQNEKMQEYWERYIKESNNGALDAYTTPPEGRYDLARMRQRYHQIWRDAHSPTIKAIIDDGYTLIRQLANDLRVKPLPLATKEELEFTNLTESFQLIGVPKLLTESKSVDCDNASNLKLGLQALENFVWQLHNCTKEYYEVERKNLSVEHNQAFCEAVSKLIHKSENEVLPHLLGSKWEGSFGECLKNLQQFYNGLHFQRHLISKDVALHESATHDYSALLTRKHTDEEVVTSCLNTLFTWVNTLEKETFNEIILNTIEGYQPSFYNITARRYRAPEVETYLKTTTDDCANRLATILSEGGTESSSLNTHLLKNLVPIMLKATQAQVNVNLLSVGNAIEHNDFKAEFYAKKAKEFVKNDERFTIAVSKLKIAQFSNVMFAWAEKQTPKRIKAIIRRALDDYQPYYWNVFSAKARTPVVEGFLKKTYANEKLLALILTDGGNEESSLNTILLKKILAAMKQDLAQKKSDTPDLSVVGDITEEHLPYYGSQLKEYAKPKTFQKPIPVQSPSQQLQ</sequence>
<dbReference type="PATRIC" id="fig|29422.6.peg.1319"/>